<comment type="subcellular location">
    <subcellularLocation>
        <location evidence="1">Chromosome</location>
    </subcellularLocation>
</comment>
<dbReference type="GO" id="GO:0006203">
    <property type="term" value="P:dGTP catabolic process"/>
    <property type="evidence" value="ECO:0007669"/>
    <property type="project" value="TreeGrafter"/>
</dbReference>
<comment type="catalytic activity">
    <reaction evidence="15">
        <text>dTTP + H2O = thymidine + triphosphate + H(+)</text>
        <dbReference type="Rhea" id="RHEA:80079"/>
        <dbReference type="ChEBI" id="CHEBI:15377"/>
        <dbReference type="ChEBI" id="CHEBI:15378"/>
        <dbReference type="ChEBI" id="CHEBI:17748"/>
        <dbReference type="ChEBI" id="CHEBI:18036"/>
        <dbReference type="ChEBI" id="CHEBI:37568"/>
    </reaction>
    <physiologicalReaction direction="left-to-right" evidence="15">
        <dbReference type="Rhea" id="RHEA:80080"/>
    </physiologicalReaction>
</comment>
<organism evidence="18">
    <name type="scientific">Magallana gigas</name>
    <name type="common">Pacific oyster</name>
    <name type="synonym">Crassostrea gigas</name>
    <dbReference type="NCBI Taxonomy" id="29159"/>
    <lineage>
        <taxon>Eukaryota</taxon>
        <taxon>Metazoa</taxon>
        <taxon>Spiralia</taxon>
        <taxon>Lophotrochozoa</taxon>
        <taxon>Mollusca</taxon>
        <taxon>Bivalvia</taxon>
        <taxon>Autobranchia</taxon>
        <taxon>Pteriomorphia</taxon>
        <taxon>Ostreida</taxon>
        <taxon>Ostreoidea</taxon>
        <taxon>Ostreidae</taxon>
        <taxon>Magallana</taxon>
    </lineage>
</organism>
<dbReference type="EMBL" id="JH816701">
    <property type="protein sequence ID" value="EKC25212.1"/>
    <property type="molecule type" value="Genomic_DNA"/>
</dbReference>
<keyword evidence="8" id="KW-0051">Antiviral defense</keyword>
<name>K1PMI1_MAGGI</name>
<evidence type="ECO:0000256" key="6">
    <source>
        <dbReference type="ARBA" id="ARBA00022705"/>
    </source>
</evidence>
<dbReference type="InterPro" id="IPR001660">
    <property type="entry name" value="SAM"/>
</dbReference>
<dbReference type="SUPFAM" id="SSF109604">
    <property type="entry name" value="HD-domain/PDEase-like"/>
    <property type="match status" value="1"/>
</dbReference>
<evidence type="ECO:0000256" key="11">
    <source>
        <dbReference type="ARBA" id="ARBA00047701"/>
    </source>
</evidence>
<evidence type="ECO:0000256" key="9">
    <source>
        <dbReference type="ARBA" id="ARBA00023134"/>
    </source>
</evidence>
<dbReference type="InterPro" id="IPR050135">
    <property type="entry name" value="dGTPase-like"/>
</dbReference>
<dbReference type="GO" id="GO:0005694">
    <property type="term" value="C:chromosome"/>
    <property type="evidence" value="ECO:0007669"/>
    <property type="project" value="UniProtKB-SubCell"/>
</dbReference>
<sequence>MLPTKRKSTRKGVDEDSAVPFKKCVVRPSGEGESQDDLPLSQDSVASLDRGLLSIDCLKLLAEKGFADVAKVLQEEGVTNELIDRVTESQLKDLEIKPLGRRLEAIKCIQKITEGLYGYKILNDPIHGHIEIHPLCVRIVDTPQFQRLRSIKQLGGVYFVYPGAAHNRFEHSLGVCYLAGQLTSTLRKRQPDLEISNTDVLCVQIAGLCHDLGIAAVMALSM</sequence>
<dbReference type="GO" id="GO:0005634">
    <property type="term" value="C:nucleus"/>
    <property type="evidence" value="ECO:0007669"/>
    <property type="project" value="TreeGrafter"/>
</dbReference>
<evidence type="ECO:0000256" key="3">
    <source>
        <dbReference type="ARBA" id="ARBA00020285"/>
    </source>
</evidence>
<dbReference type="InParanoid" id="K1PMI1"/>
<keyword evidence="10" id="KW-0234">DNA repair</keyword>
<evidence type="ECO:0000256" key="10">
    <source>
        <dbReference type="ARBA" id="ARBA00023204"/>
    </source>
</evidence>
<dbReference type="PANTHER" id="PTHR11373:SF4">
    <property type="entry name" value="DEOXYNUCLEOSIDE TRIPHOSPHATE TRIPHOSPHOHYDROLASE SAMHD1"/>
    <property type="match status" value="1"/>
</dbReference>
<comment type="catalytic activity">
    <reaction evidence="12">
        <text>dATP + H2O = 2'-deoxyadenosine + triphosphate + H(+)</text>
        <dbReference type="Rhea" id="RHEA:67648"/>
        <dbReference type="ChEBI" id="CHEBI:15377"/>
        <dbReference type="ChEBI" id="CHEBI:15378"/>
        <dbReference type="ChEBI" id="CHEBI:17256"/>
        <dbReference type="ChEBI" id="CHEBI:18036"/>
        <dbReference type="ChEBI" id="CHEBI:61404"/>
    </reaction>
    <physiologicalReaction direction="left-to-right" evidence="12">
        <dbReference type="Rhea" id="RHEA:67649"/>
    </physiologicalReaction>
</comment>
<feature type="domain" description="HD" evidence="16">
    <location>
        <begin position="168"/>
        <end position="213"/>
    </location>
</feature>
<comment type="similarity">
    <text evidence="2">Belongs to the SAMHD1 family.</text>
</comment>
<feature type="domain" description="SAM" evidence="17">
    <location>
        <begin position="64"/>
        <end position="112"/>
    </location>
</feature>
<comment type="catalytic activity">
    <reaction evidence="14">
        <text>dGTP + H2O = 2'-deoxyguanosine + triphosphate + H(+)</text>
        <dbReference type="Rhea" id="RHEA:15193"/>
        <dbReference type="ChEBI" id="CHEBI:15377"/>
        <dbReference type="ChEBI" id="CHEBI:15378"/>
        <dbReference type="ChEBI" id="CHEBI:17172"/>
        <dbReference type="ChEBI" id="CHEBI:18036"/>
        <dbReference type="ChEBI" id="CHEBI:61429"/>
    </reaction>
    <physiologicalReaction direction="left-to-right" evidence="14">
        <dbReference type="Rhea" id="RHEA:15194"/>
    </physiologicalReaction>
</comment>
<evidence type="ECO:0000259" key="17">
    <source>
        <dbReference type="Pfam" id="PF07647"/>
    </source>
</evidence>
<gene>
    <name evidence="18" type="ORF">CGI_10014892</name>
</gene>
<dbReference type="GO" id="GO:0051607">
    <property type="term" value="P:defense response to virus"/>
    <property type="evidence" value="ECO:0007669"/>
    <property type="project" value="UniProtKB-KW"/>
</dbReference>
<evidence type="ECO:0000256" key="14">
    <source>
        <dbReference type="ARBA" id="ARBA00049174"/>
    </source>
</evidence>
<keyword evidence="6" id="KW-0235">DNA replication</keyword>
<evidence type="ECO:0000259" key="16">
    <source>
        <dbReference type="Pfam" id="PF01966"/>
    </source>
</evidence>
<evidence type="ECO:0000256" key="7">
    <source>
        <dbReference type="ARBA" id="ARBA00022763"/>
    </source>
</evidence>
<dbReference type="GO" id="GO:0005525">
    <property type="term" value="F:GTP binding"/>
    <property type="evidence" value="ECO:0007669"/>
    <property type="project" value="UniProtKB-KW"/>
</dbReference>
<keyword evidence="5" id="KW-0021">Allosteric enzyme</keyword>
<evidence type="ECO:0000256" key="12">
    <source>
        <dbReference type="ARBA" id="ARBA00047812"/>
    </source>
</evidence>
<comment type="catalytic activity">
    <reaction evidence="13">
        <text>a 2'-deoxyribonucleoside 5'-triphosphate + H2O = a 2'-deoxyribonucleoside + triphosphate + H(+)</text>
        <dbReference type="Rhea" id="RHEA:46148"/>
        <dbReference type="ChEBI" id="CHEBI:15377"/>
        <dbReference type="ChEBI" id="CHEBI:15378"/>
        <dbReference type="ChEBI" id="CHEBI:18036"/>
        <dbReference type="ChEBI" id="CHEBI:18274"/>
        <dbReference type="ChEBI" id="CHEBI:61560"/>
    </reaction>
    <physiologicalReaction direction="left-to-right" evidence="13">
        <dbReference type="Rhea" id="RHEA:46149"/>
    </physiologicalReaction>
</comment>
<dbReference type="GO" id="GO:0006281">
    <property type="term" value="P:DNA repair"/>
    <property type="evidence" value="ECO:0007669"/>
    <property type="project" value="UniProtKB-KW"/>
</dbReference>
<evidence type="ECO:0000256" key="13">
    <source>
        <dbReference type="ARBA" id="ARBA00048183"/>
    </source>
</evidence>
<protein>
    <recommendedName>
        <fullName evidence="3">Deoxynucleoside triphosphate triphosphohydrolase SAMHD1</fullName>
    </recommendedName>
</protein>
<dbReference type="HOGENOM" id="CLU_083716_0_0_1"/>
<dbReference type="Gene3D" id="1.10.3210.10">
    <property type="entry name" value="Hypothetical protein af1432"/>
    <property type="match status" value="1"/>
</dbReference>
<evidence type="ECO:0000256" key="15">
    <source>
        <dbReference type="ARBA" id="ARBA00049451"/>
    </source>
</evidence>
<evidence type="ECO:0000256" key="2">
    <source>
        <dbReference type="ARBA" id="ARBA00005776"/>
    </source>
</evidence>
<dbReference type="GO" id="GO:0008832">
    <property type="term" value="F:dGTPase activity"/>
    <property type="evidence" value="ECO:0007669"/>
    <property type="project" value="TreeGrafter"/>
</dbReference>
<keyword evidence="7" id="KW-0227">DNA damage</keyword>
<evidence type="ECO:0000313" key="18">
    <source>
        <dbReference type="EMBL" id="EKC25212.1"/>
    </source>
</evidence>
<keyword evidence="9" id="KW-0547">Nucleotide-binding</keyword>
<comment type="catalytic activity">
    <reaction evidence="11">
        <text>dCTP + H2O = 2'-deoxycytidine + triphosphate + H(+)</text>
        <dbReference type="Rhea" id="RHEA:80083"/>
        <dbReference type="ChEBI" id="CHEBI:15377"/>
        <dbReference type="ChEBI" id="CHEBI:15378"/>
        <dbReference type="ChEBI" id="CHEBI:15698"/>
        <dbReference type="ChEBI" id="CHEBI:18036"/>
        <dbReference type="ChEBI" id="CHEBI:61481"/>
    </reaction>
    <physiologicalReaction direction="left-to-right" evidence="11">
        <dbReference type="Rhea" id="RHEA:80084"/>
    </physiologicalReaction>
</comment>
<dbReference type="InterPro" id="IPR003607">
    <property type="entry name" value="HD/PDEase_dom"/>
</dbReference>
<evidence type="ECO:0000256" key="8">
    <source>
        <dbReference type="ARBA" id="ARBA00023118"/>
    </source>
</evidence>
<evidence type="ECO:0000256" key="4">
    <source>
        <dbReference type="ARBA" id="ARBA00022454"/>
    </source>
</evidence>
<accession>K1PMI1</accession>
<dbReference type="CDD" id="cd00077">
    <property type="entry name" value="HDc"/>
    <property type="match status" value="1"/>
</dbReference>
<evidence type="ECO:0000256" key="5">
    <source>
        <dbReference type="ARBA" id="ARBA00022533"/>
    </source>
</evidence>
<reference evidence="18" key="1">
    <citation type="journal article" date="2012" name="Nature">
        <title>The oyster genome reveals stress adaptation and complexity of shell formation.</title>
        <authorList>
            <person name="Zhang G."/>
            <person name="Fang X."/>
            <person name="Guo X."/>
            <person name="Li L."/>
            <person name="Luo R."/>
            <person name="Xu F."/>
            <person name="Yang P."/>
            <person name="Zhang L."/>
            <person name="Wang X."/>
            <person name="Qi H."/>
            <person name="Xiong Z."/>
            <person name="Que H."/>
            <person name="Xie Y."/>
            <person name="Holland P.W."/>
            <person name="Paps J."/>
            <person name="Zhu Y."/>
            <person name="Wu F."/>
            <person name="Chen Y."/>
            <person name="Wang J."/>
            <person name="Peng C."/>
            <person name="Meng J."/>
            <person name="Yang L."/>
            <person name="Liu J."/>
            <person name="Wen B."/>
            <person name="Zhang N."/>
            <person name="Huang Z."/>
            <person name="Zhu Q."/>
            <person name="Feng Y."/>
            <person name="Mount A."/>
            <person name="Hedgecock D."/>
            <person name="Xu Z."/>
            <person name="Liu Y."/>
            <person name="Domazet-Loso T."/>
            <person name="Du Y."/>
            <person name="Sun X."/>
            <person name="Zhang S."/>
            <person name="Liu B."/>
            <person name="Cheng P."/>
            <person name="Jiang X."/>
            <person name="Li J."/>
            <person name="Fan D."/>
            <person name="Wang W."/>
            <person name="Fu W."/>
            <person name="Wang T."/>
            <person name="Wang B."/>
            <person name="Zhang J."/>
            <person name="Peng Z."/>
            <person name="Li Y."/>
            <person name="Li N."/>
            <person name="Wang J."/>
            <person name="Chen M."/>
            <person name="He Y."/>
            <person name="Tan F."/>
            <person name="Song X."/>
            <person name="Zheng Q."/>
            <person name="Huang R."/>
            <person name="Yang H."/>
            <person name="Du X."/>
            <person name="Chen L."/>
            <person name="Yang M."/>
            <person name="Gaffney P.M."/>
            <person name="Wang S."/>
            <person name="Luo L."/>
            <person name="She Z."/>
            <person name="Ming Y."/>
            <person name="Huang W."/>
            <person name="Zhang S."/>
            <person name="Huang B."/>
            <person name="Zhang Y."/>
            <person name="Qu T."/>
            <person name="Ni P."/>
            <person name="Miao G."/>
            <person name="Wang J."/>
            <person name="Wang Q."/>
            <person name="Steinberg C.E."/>
            <person name="Wang H."/>
            <person name="Li N."/>
            <person name="Qian L."/>
            <person name="Zhang G."/>
            <person name="Li Y."/>
            <person name="Yang H."/>
            <person name="Liu X."/>
            <person name="Wang J."/>
            <person name="Yin Y."/>
            <person name="Wang J."/>
        </authorList>
    </citation>
    <scope>NUCLEOTIDE SEQUENCE [LARGE SCALE GENOMIC DNA]</scope>
    <source>
        <strain evidence="18">05x7-T-G4-1.051#20</strain>
    </source>
</reference>
<dbReference type="Pfam" id="PF01966">
    <property type="entry name" value="HD"/>
    <property type="match status" value="1"/>
</dbReference>
<proteinExistence type="inferred from homology"/>
<dbReference type="AlphaFoldDB" id="K1PMI1"/>
<dbReference type="Pfam" id="PF07647">
    <property type="entry name" value="SAM_2"/>
    <property type="match status" value="1"/>
</dbReference>
<keyword evidence="4" id="KW-0158">Chromosome</keyword>
<evidence type="ECO:0000256" key="1">
    <source>
        <dbReference type="ARBA" id="ARBA00004286"/>
    </source>
</evidence>
<dbReference type="PANTHER" id="PTHR11373">
    <property type="entry name" value="DEOXYNUCLEOSIDE TRIPHOSPHATE TRIPHOSPHOHYDROLASE"/>
    <property type="match status" value="1"/>
</dbReference>
<dbReference type="Gene3D" id="1.10.150.50">
    <property type="entry name" value="Transcription Factor, Ets-1"/>
    <property type="match status" value="1"/>
</dbReference>
<keyword evidence="9" id="KW-0342">GTP-binding</keyword>
<dbReference type="InterPro" id="IPR013761">
    <property type="entry name" value="SAM/pointed_sf"/>
</dbReference>
<dbReference type="GO" id="GO:0006260">
    <property type="term" value="P:DNA replication"/>
    <property type="evidence" value="ECO:0007669"/>
    <property type="project" value="UniProtKB-KW"/>
</dbReference>
<dbReference type="InterPro" id="IPR006674">
    <property type="entry name" value="HD_domain"/>
</dbReference>